<accession>A0AAJ1AHQ5</accession>
<sequence>MKRLTLSNSRLGLYTECPRCFWLEINAGIKRPDTIFPSLPGGLDLLFKRYFDQFRDRSELPPEVKGKLPGGLLSDVQTIDRWRDWRRGIRYAPAWADVEVMGALDECLVDEADCYYPLDYKTRGYAPKTDTHAFYQNQMNLYTLLLEGNGHKTKRLAYLIYYHPTEVKEYGLIQFQVDVHEVPTDPAAAEALVKDAVAVLHSPAPVSSSSCGFCRWSSAVQEWQAAPRLNI</sequence>
<dbReference type="InterPro" id="IPR011604">
    <property type="entry name" value="PDDEXK-like_dom_sf"/>
</dbReference>
<evidence type="ECO:0000259" key="1">
    <source>
        <dbReference type="Pfam" id="PF12705"/>
    </source>
</evidence>
<dbReference type="AlphaFoldDB" id="A0AAJ1AHQ5"/>
<dbReference type="Gene3D" id="3.90.320.10">
    <property type="match status" value="1"/>
</dbReference>
<gene>
    <name evidence="2" type="ORF">K8G79_00915</name>
</gene>
<feature type="domain" description="PD-(D/E)XK endonuclease-like" evidence="1">
    <location>
        <begin position="65"/>
        <end position="218"/>
    </location>
</feature>
<name>A0AAJ1AHQ5_9BACT</name>
<evidence type="ECO:0000313" key="2">
    <source>
        <dbReference type="EMBL" id="MBZ0158706.1"/>
    </source>
</evidence>
<dbReference type="InterPro" id="IPR038726">
    <property type="entry name" value="PDDEXK_AddAB-type"/>
</dbReference>
<protein>
    <submittedName>
        <fullName evidence="2">PD-(D/E)XK nuclease family protein</fullName>
    </submittedName>
</protein>
<evidence type="ECO:0000313" key="3">
    <source>
        <dbReference type="Proteomes" id="UP001197609"/>
    </source>
</evidence>
<dbReference type="Pfam" id="PF12705">
    <property type="entry name" value="PDDEXK_1"/>
    <property type="match status" value="1"/>
</dbReference>
<reference evidence="2 3" key="1">
    <citation type="journal article" date="2021" name="bioRxiv">
        <title>Unraveling nitrogen, sulfur and carbon metabolic pathways and microbial community transcriptional responses to substrate deprivation and toxicity stresses in a bioreactor mimicking anoxic brackish coastal sediment conditions.</title>
        <authorList>
            <person name="Martins P.D."/>
            <person name="Echeveste M.J."/>
            <person name="Arshad A."/>
            <person name="Kurth J."/>
            <person name="Ouboter H."/>
            <person name="Jetten M.S.M."/>
            <person name="Welte C.U."/>
        </authorList>
    </citation>
    <scope>NUCLEOTIDE SEQUENCE [LARGE SCALE GENOMIC DNA]</scope>
    <source>
        <strain evidence="2">MAG_38</strain>
    </source>
</reference>
<dbReference type="EMBL" id="JAIOIU010000013">
    <property type="protein sequence ID" value="MBZ0158706.1"/>
    <property type="molecule type" value="Genomic_DNA"/>
</dbReference>
<comment type="caution">
    <text evidence="2">The sequence shown here is derived from an EMBL/GenBank/DDBJ whole genome shotgun (WGS) entry which is preliminary data.</text>
</comment>
<dbReference type="Proteomes" id="UP001197609">
    <property type="component" value="Unassembled WGS sequence"/>
</dbReference>
<proteinExistence type="predicted"/>
<organism evidence="2 3">
    <name type="scientific">Candidatus Methylomirabilis tolerans</name>
    <dbReference type="NCBI Taxonomy" id="3123416"/>
    <lineage>
        <taxon>Bacteria</taxon>
        <taxon>Candidatus Methylomirabilota</taxon>
        <taxon>Candidatus Methylomirabilia</taxon>
        <taxon>Candidatus Methylomirabilales</taxon>
        <taxon>Candidatus Methylomirabilaceae</taxon>
        <taxon>Candidatus Methylomirabilis</taxon>
    </lineage>
</organism>